<evidence type="ECO:0000313" key="2">
    <source>
        <dbReference type="EMBL" id="MDT3767384.1"/>
    </source>
</evidence>
<dbReference type="Gene3D" id="3.20.20.190">
    <property type="entry name" value="Phosphatidylinositol (PI) phosphodiesterase"/>
    <property type="match status" value="1"/>
</dbReference>
<reference evidence="2 3" key="1">
    <citation type="submission" date="2023-06" db="EMBL/GenBank/DDBJ databases">
        <title>Draft genome sequence of Gleimia hominis type strain CCUG 57540T.</title>
        <authorList>
            <person name="Salva-Serra F."/>
            <person name="Cardew S."/>
            <person name="Jensie Markopoulos S."/>
            <person name="Ohlen M."/>
            <person name="Inganas E."/>
            <person name="Svensson-Stadler L."/>
            <person name="Moore E.R.B."/>
        </authorList>
    </citation>
    <scope>NUCLEOTIDE SEQUENCE [LARGE SCALE GENOMIC DNA]</scope>
    <source>
        <strain evidence="2 3">CCUG 57540</strain>
    </source>
</reference>
<organism evidence="2 3">
    <name type="scientific">Gleimia hominis</name>
    <dbReference type="NCBI Taxonomy" id="595468"/>
    <lineage>
        <taxon>Bacteria</taxon>
        <taxon>Bacillati</taxon>
        <taxon>Actinomycetota</taxon>
        <taxon>Actinomycetes</taxon>
        <taxon>Actinomycetales</taxon>
        <taxon>Actinomycetaceae</taxon>
        <taxon>Gleimia</taxon>
    </lineage>
</organism>
<dbReference type="EMBL" id="JASXSX010000001">
    <property type="protein sequence ID" value="MDT3767384.1"/>
    <property type="molecule type" value="Genomic_DNA"/>
</dbReference>
<dbReference type="PANTHER" id="PTHR43805:SF1">
    <property type="entry name" value="GP-PDE DOMAIN-CONTAINING PROTEIN"/>
    <property type="match status" value="1"/>
</dbReference>
<evidence type="ECO:0000313" key="3">
    <source>
        <dbReference type="Proteomes" id="UP001247542"/>
    </source>
</evidence>
<dbReference type="InterPro" id="IPR030395">
    <property type="entry name" value="GP_PDE_dom"/>
</dbReference>
<proteinExistence type="predicted"/>
<sequence>MAFKDAGDKVMAFRDAGNNMYARHHEPIIIAHRGGGFAPENSWTAFSRAIDDGFSYIETDAHVTADGRVVLIHDPFVGRVTTGAGLVKDFTYEALRKLKLTGEPGCGVRPCEHPIPLLEEVLEAFPHARFNVDAKEPQVVEPLARIARKYPQRVCLASFEVSTLRRLRKAVGSAGVVTSLASMEVAQLVLAAQLTVPPSWLSVPAPADGVVAVQVPLSYRGVPVVTPRFVASAHKHGLAVHVWTLNSVPEIHRALTLGVDGIVTDKPRLARTVLRHFRAQPGSHF</sequence>
<evidence type="ECO:0000259" key="1">
    <source>
        <dbReference type="PROSITE" id="PS51704"/>
    </source>
</evidence>
<dbReference type="PROSITE" id="PS51704">
    <property type="entry name" value="GP_PDE"/>
    <property type="match status" value="1"/>
</dbReference>
<dbReference type="CDD" id="cd08561">
    <property type="entry name" value="GDPD_cytoplasmic_ScUgpQ2_like"/>
    <property type="match status" value="1"/>
</dbReference>
<protein>
    <submittedName>
        <fullName evidence="2">Glycerophosphodiester phosphodiesterase</fullName>
    </submittedName>
</protein>
<dbReference type="SUPFAM" id="SSF51695">
    <property type="entry name" value="PLC-like phosphodiesterases"/>
    <property type="match status" value="1"/>
</dbReference>
<dbReference type="Proteomes" id="UP001247542">
    <property type="component" value="Unassembled WGS sequence"/>
</dbReference>
<feature type="domain" description="GP-PDE" evidence="1">
    <location>
        <begin position="27"/>
        <end position="274"/>
    </location>
</feature>
<name>A0ABU3IAH1_9ACTO</name>
<dbReference type="PANTHER" id="PTHR43805">
    <property type="entry name" value="GLYCEROPHOSPHORYL DIESTER PHOSPHODIESTERASE"/>
    <property type="match status" value="1"/>
</dbReference>
<dbReference type="InterPro" id="IPR017946">
    <property type="entry name" value="PLC-like_Pdiesterase_TIM-brl"/>
</dbReference>
<dbReference type="Pfam" id="PF03009">
    <property type="entry name" value="GDPD"/>
    <property type="match status" value="1"/>
</dbReference>
<comment type="caution">
    <text evidence="2">The sequence shown here is derived from an EMBL/GenBank/DDBJ whole genome shotgun (WGS) entry which is preliminary data.</text>
</comment>
<dbReference type="RefSeq" id="WP_313272891.1">
    <property type="nucleotide sequence ID" value="NZ_JASXSX010000001.1"/>
</dbReference>
<gene>
    <name evidence="2" type="ORF">QS713_04795</name>
</gene>
<keyword evidence="3" id="KW-1185">Reference proteome</keyword>
<accession>A0ABU3IAH1</accession>